<keyword evidence="3" id="KW-1185">Reference proteome</keyword>
<evidence type="ECO:0000256" key="1">
    <source>
        <dbReference type="SAM" id="MobiDB-lite"/>
    </source>
</evidence>
<feature type="region of interest" description="Disordered" evidence="1">
    <location>
        <begin position="1"/>
        <end position="196"/>
    </location>
</feature>
<reference evidence="2" key="1">
    <citation type="submission" date="2019-03" db="EMBL/GenBank/DDBJ databases">
        <title>WGS assembly of Setaria viridis.</title>
        <authorList>
            <person name="Huang P."/>
            <person name="Jenkins J."/>
            <person name="Grimwood J."/>
            <person name="Barry K."/>
            <person name="Healey A."/>
            <person name="Mamidi S."/>
            <person name="Sreedasyam A."/>
            <person name="Shu S."/>
            <person name="Feldman M."/>
            <person name="Wu J."/>
            <person name="Yu Y."/>
            <person name="Chen C."/>
            <person name="Johnson J."/>
            <person name="Rokhsar D."/>
            <person name="Baxter I."/>
            <person name="Schmutz J."/>
            <person name="Brutnell T."/>
            <person name="Kellogg E."/>
        </authorList>
    </citation>
    <scope>NUCLEOTIDE SEQUENCE [LARGE SCALE GENOMIC DNA]</scope>
</reference>
<feature type="compositionally biased region" description="Gly residues" evidence="1">
    <location>
        <begin position="107"/>
        <end position="119"/>
    </location>
</feature>
<name>A0A4U6SZ91_SETVI</name>
<dbReference type="EMBL" id="CM016560">
    <property type="protein sequence ID" value="TKV93901.1"/>
    <property type="molecule type" value="Genomic_DNA"/>
</dbReference>
<organism evidence="2 3">
    <name type="scientific">Setaria viridis</name>
    <name type="common">Green bristlegrass</name>
    <name type="synonym">Setaria italica subsp. viridis</name>
    <dbReference type="NCBI Taxonomy" id="4556"/>
    <lineage>
        <taxon>Eukaryota</taxon>
        <taxon>Viridiplantae</taxon>
        <taxon>Streptophyta</taxon>
        <taxon>Embryophyta</taxon>
        <taxon>Tracheophyta</taxon>
        <taxon>Spermatophyta</taxon>
        <taxon>Magnoliopsida</taxon>
        <taxon>Liliopsida</taxon>
        <taxon>Poales</taxon>
        <taxon>Poaceae</taxon>
        <taxon>PACMAD clade</taxon>
        <taxon>Panicoideae</taxon>
        <taxon>Panicodae</taxon>
        <taxon>Paniceae</taxon>
        <taxon>Cenchrinae</taxon>
        <taxon>Setaria</taxon>
    </lineage>
</organism>
<dbReference type="AlphaFoldDB" id="A0A4U6SZ91"/>
<protein>
    <submittedName>
        <fullName evidence="2">Uncharacterized protein</fullName>
    </submittedName>
</protein>
<dbReference type="Gramene" id="TKV93901">
    <property type="protein sequence ID" value="TKV93901"/>
    <property type="gene ID" value="SEVIR_9G259700v2"/>
</dbReference>
<evidence type="ECO:0000313" key="3">
    <source>
        <dbReference type="Proteomes" id="UP000298652"/>
    </source>
</evidence>
<evidence type="ECO:0000313" key="2">
    <source>
        <dbReference type="EMBL" id="TKV93901.1"/>
    </source>
</evidence>
<accession>A0A4U6SZ91</accession>
<sequence length="196" mass="20007">MRWGCGRVDGGADGVRAGAVGQEEGAGRCGTRVNGTPSSSSSSLPTMGGEKGAARLQGGRVLRATKGRAGGARRAKECGAGGIPEPGQGRQGVHARWQARRWQAVQGGTGTRVAGGGRGEPAHRRGRNGAAAGHGGSADCARGRQGRLGRSVAGPRGWRRAEVEFGGPLGRGREAGRVRAEEKAEASRADTRSRPK</sequence>
<dbReference type="Proteomes" id="UP000298652">
    <property type="component" value="Chromosome 9"/>
</dbReference>
<gene>
    <name evidence="2" type="ORF">SEVIR_9G259700v2</name>
</gene>
<feature type="compositionally biased region" description="Basic and acidic residues" evidence="1">
    <location>
        <begin position="171"/>
        <end position="196"/>
    </location>
</feature>
<proteinExistence type="predicted"/>